<gene>
    <name evidence="3" type="ORF">N9A08_13405</name>
</gene>
<accession>A0ABY6FR07</accession>
<dbReference type="RefSeq" id="WP_263127605.1">
    <property type="nucleotide sequence ID" value="NZ_CP106856.1"/>
</dbReference>
<dbReference type="InterPro" id="IPR029021">
    <property type="entry name" value="Prot-tyrosine_phosphatase-like"/>
</dbReference>
<dbReference type="SUPFAM" id="SSF52799">
    <property type="entry name" value="(Phosphotyrosine protein) phosphatases II"/>
    <property type="match status" value="1"/>
</dbReference>
<reference evidence="3" key="1">
    <citation type="submission" date="2022-09" db="EMBL/GenBank/DDBJ databases">
        <authorList>
            <person name="Li D."/>
            <person name="Cheng J."/>
            <person name="Li Y."/>
        </authorList>
    </citation>
    <scope>NUCLEOTIDE SEQUENCE</scope>
    <source>
        <strain evidence="3">DL</strain>
    </source>
</reference>
<dbReference type="InterPro" id="IPR026893">
    <property type="entry name" value="Tyr/Ser_Pase_IphP-type"/>
</dbReference>
<dbReference type="Gene3D" id="3.90.190.10">
    <property type="entry name" value="Protein tyrosine phosphatase superfamily"/>
    <property type="match status" value="1"/>
</dbReference>
<dbReference type="PROSITE" id="PS00383">
    <property type="entry name" value="TYR_PHOSPHATASE_1"/>
    <property type="match status" value="1"/>
</dbReference>
<protein>
    <submittedName>
        <fullName evidence="3">Tyrosine-protein phosphatase</fullName>
    </submittedName>
</protein>
<dbReference type="PANTHER" id="PTHR31126">
    <property type="entry name" value="TYROSINE-PROTEIN PHOSPHATASE"/>
    <property type="match status" value="1"/>
</dbReference>
<dbReference type="PROSITE" id="PS50056">
    <property type="entry name" value="TYR_PHOSPHATASE_2"/>
    <property type="match status" value="1"/>
</dbReference>
<organism evidence="3 4">
    <name type="scientific">Arthrobacter koreensis</name>
    <dbReference type="NCBI Taxonomy" id="199136"/>
    <lineage>
        <taxon>Bacteria</taxon>
        <taxon>Bacillati</taxon>
        <taxon>Actinomycetota</taxon>
        <taxon>Actinomycetes</taxon>
        <taxon>Micrococcales</taxon>
        <taxon>Micrococcaceae</taxon>
        <taxon>Arthrobacter</taxon>
    </lineage>
</organism>
<dbReference type="Pfam" id="PF13350">
    <property type="entry name" value="Y_phosphatase3"/>
    <property type="match status" value="1"/>
</dbReference>
<dbReference type="InterPro" id="IPR000387">
    <property type="entry name" value="Tyr_Pase_dom"/>
</dbReference>
<dbReference type="InterPro" id="IPR016130">
    <property type="entry name" value="Tyr_Pase_AS"/>
</dbReference>
<evidence type="ECO:0000313" key="3">
    <source>
        <dbReference type="EMBL" id="UYB35607.1"/>
    </source>
</evidence>
<dbReference type="Proteomes" id="UP001063368">
    <property type="component" value="Chromosome"/>
</dbReference>
<evidence type="ECO:0000259" key="2">
    <source>
        <dbReference type="PROSITE" id="PS50056"/>
    </source>
</evidence>
<dbReference type="PANTHER" id="PTHR31126:SF1">
    <property type="entry name" value="TYROSINE SPECIFIC PROTEIN PHOSPHATASES DOMAIN-CONTAINING PROTEIN"/>
    <property type="match status" value="1"/>
</dbReference>
<feature type="domain" description="Tyrosine specific protein phosphatases" evidence="2">
    <location>
        <begin position="124"/>
        <end position="160"/>
    </location>
</feature>
<dbReference type="EMBL" id="CP106856">
    <property type="protein sequence ID" value="UYB35607.1"/>
    <property type="molecule type" value="Genomic_DNA"/>
</dbReference>
<name>A0ABY6FR07_9MICC</name>
<comment type="similarity">
    <text evidence="1">Belongs to the protein-tyrosine phosphatase family.</text>
</comment>
<proteinExistence type="inferred from homology"/>
<evidence type="ECO:0000313" key="4">
    <source>
        <dbReference type="Proteomes" id="UP001063368"/>
    </source>
</evidence>
<sequence>MGNRPNRTVNWEGAANARDLGGIPAVSGYVQPGRVYRMGRSEWLTGRGWRQAHDAGVRTVVDLRNAAEIGRRDTDPVVPPAAVRGMRFLNLPTQEPDDPDFTALTGPYMSSPRFYEENLRRWPEKFAAIAQAVADTPPGGVVLHCSAGRDRTGLVAALLLDLAGVPPEGIAADYRAALAGINDWHRRQPQPRERPLDDAELAGRADAAEAELLSFLRDLDAAAYLRSAGTGEETLARLRSRLLDSPSR</sequence>
<evidence type="ECO:0000256" key="1">
    <source>
        <dbReference type="ARBA" id="ARBA00009580"/>
    </source>
</evidence>
<keyword evidence="4" id="KW-1185">Reference proteome</keyword>